<name>A0AAE0BEY7_9CHLO</name>
<comment type="caution">
    <text evidence="1">The sequence shown here is derived from an EMBL/GenBank/DDBJ whole genome shotgun (WGS) entry which is preliminary data.</text>
</comment>
<protein>
    <submittedName>
        <fullName evidence="1">Uncharacterized protein</fullName>
    </submittedName>
</protein>
<dbReference type="Proteomes" id="UP001190700">
    <property type="component" value="Unassembled WGS sequence"/>
</dbReference>
<organism evidence="1 2">
    <name type="scientific">Cymbomonas tetramitiformis</name>
    <dbReference type="NCBI Taxonomy" id="36881"/>
    <lineage>
        <taxon>Eukaryota</taxon>
        <taxon>Viridiplantae</taxon>
        <taxon>Chlorophyta</taxon>
        <taxon>Pyramimonadophyceae</taxon>
        <taxon>Pyramimonadales</taxon>
        <taxon>Pyramimonadaceae</taxon>
        <taxon>Cymbomonas</taxon>
    </lineage>
</organism>
<gene>
    <name evidence="1" type="ORF">CYMTET_54430</name>
</gene>
<keyword evidence="2" id="KW-1185">Reference proteome</keyword>
<accession>A0AAE0BEY7</accession>
<sequence length="95" mass="10153">MHPSPCALGLAQSKHHRLLAPPVAVQPAVMPDAETVAPCTATVASPAWDEARMPVKLRGHQRTADFHLESPRADKPTACDVVKISEALKGVKDAR</sequence>
<evidence type="ECO:0000313" key="1">
    <source>
        <dbReference type="EMBL" id="KAK3235363.1"/>
    </source>
</evidence>
<evidence type="ECO:0000313" key="2">
    <source>
        <dbReference type="Proteomes" id="UP001190700"/>
    </source>
</evidence>
<reference evidence="1 2" key="1">
    <citation type="journal article" date="2015" name="Genome Biol. Evol.">
        <title>Comparative Genomics of a Bacterivorous Green Alga Reveals Evolutionary Causalities and Consequences of Phago-Mixotrophic Mode of Nutrition.</title>
        <authorList>
            <person name="Burns J.A."/>
            <person name="Paasch A."/>
            <person name="Narechania A."/>
            <person name="Kim E."/>
        </authorList>
    </citation>
    <scope>NUCLEOTIDE SEQUENCE [LARGE SCALE GENOMIC DNA]</scope>
    <source>
        <strain evidence="1 2">PLY_AMNH</strain>
    </source>
</reference>
<dbReference type="EMBL" id="LGRX02035308">
    <property type="protein sequence ID" value="KAK3235363.1"/>
    <property type="molecule type" value="Genomic_DNA"/>
</dbReference>
<proteinExistence type="predicted"/>
<dbReference type="AlphaFoldDB" id="A0AAE0BEY7"/>